<evidence type="ECO:0000313" key="1">
    <source>
        <dbReference type="EMBL" id="QDH14058.1"/>
    </source>
</evidence>
<dbReference type="InterPro" id="IPR009734">
    <property type="entry name" value="Myoviridae_GpU"/>
</dbReference>
<gene>
    <name evidence="1" type="ORF">E3E12_07580</name>
</gene>
<dbReference type="EMBL" id="CP038231">
    <property type="protein sequence ID" value="QDH14058.1"/>
    <property type="molecule type" value="Genomic_DNA"/>
</dbReference>
<accession>A0A4Y6UBW6</accession>
<dbReference type="OrthoDB" id="1550902at2"/>
<evidence type="ECO:0000313" key="2">
    <source>
        <dbReference type="Proteomes" id="UP000318709"/>
    </source>
</evidence>
<reference evidence="1 2" key="1">
    <citation type="submission" date="2019-03" db="EMBL/GenBank/DDBJ databases">
        <title>The complete genome sequence of Swingsia_sp. F3b2 LMG30590(T).</title>
        <authorList>
            <person name="Chua K.-O."/>
            <person name="Chan K.-G."/>
            <person name="See-Too W.-S."/>
        </authorList>
    </citation>
    <scope>NUCLEOTIDE SEQUENCE [LARGE SCALE GENOMIC DNA]</scope>
    <source>
        <strain evidence="1 2">F3b2</strain>
    </source>
</reference>
<sequence>MAAPTTASTLGQAPTGPKGAGNAPVLLMLGGFMFSLNTASFTKSVRDTTASWASVDRFGLNDLQFMGLEGESLELDGVLYPHWRGARASLEYLRQMMFEGAPQTMIGPDGFVLGRYVLKELKQEHTLHSSDGNPRQINFTITLSLYDLQNPAIAALGRNLVDGVWQQLRRYAGLSL</sequence>
<name>A0A4Y6UBW6_9PROT</name>
<dbReference type="KEGG" id="swf:E3E12_07580"/>
<organism evidence="1 2">
    <name type="scientific">Formicincola oecophyllae</name>
    <dbReference type="NCBI Taxonomy" id="2558361"/>
    <lineage>
        <taxon>Bacteria</taxon>
        <taxon>Pseudomonadati</taxon>
        <taxon>Pseudomonadota</taxon>
        <taxon>Alphaproteobacteria</taxon>
        <taxon>Acetobacterales</taxon>
        <taxon>Acetobacteraceae</taxon>
        <taxon>Formicincola</taxon>
    </lineage>
</organism>
<keyword evidence="2" id="KW-1185">Reference proteome</keyword>
<proteinExistence type="predicted"/>
<dbReference type="Proteomes" id="UP000318709">
    <property type="component" value="Chromosome"/>
</dbReference>
<dbReference type="AlphaFoldDB" id="A0A4Y6UBW6"/>
<protein>
    <submittedName>
        <fullName evidence="1">Phage tail protein</fullName>
    </submittedName>
</protein>
<dbReference type="Pfam" id="PF06995">
    <property type="entry name" value="Phage_P2_GpU"/>
    <property type="match status" value="1"/>
</dbReference>
<dbReference type="RefSeq" id="WP_141443762.1">
    <property type="nucleotide sequence ID" value="NZ_CP038231.1"/>
</dbReference>